<evidence type="ECO:0000313" key="1">
    <source>
        <dbReference type="EMBL" id="MBX45227.1"/>
    </source>
</evidence>
<sequence>MVSSTLSATWTDSLSQCNAALPMYQYSKQNVEE</sequence>
<name>A0A2P2NRT7_RHIMU</name>
<reference evidence="1" key="1">
    <citation type="submission" date="2018-02" db="EMBL/GenBank/DDBJ databases">
        <title>Rhizophora mucronata_Transcriptome.</title>
        <authorList>
            <person name="Meera S.P."/>
            <person name="Sreeshan A."/>
            <person name="Augustine A."/>
        </authorList>
    </citation>
    <scope>NUCLEOTIDE SEQUENCE</scope>
    <source>
        <tissue evidence="1">Leaf</tissue>
    </source>
</reference>
<dbReference type="AlphaFoldDB" id="A0A2P2NRT7"/>
<proteinExistence type="predicted"/>
<protein>
    <submittedName>
        <fullName evidence="1">Uncharacterized protein</fullName>
    </submittedName>
</protein>
<accession>A0A2P2NRT7</accession>
<dbReference type="EMBL" id="GGEC01064743">
    <property type="protein sequence ID" value="MBX45227.1"/>
    <property type="molecule type" value="Transcribed_RNA"/>
</dbReference>
<organism evidence="1">
    <name type="scientific">Rhizophora mucronata</name>
    <name type="common">Asiatic mangrove</name>
    <dbReference type="NCBI Taxonomy" id="61149"/>
    <lineage>
        <taxon>Eukaryota</taxon>
        <taxon>Viridiplantae</taxon>
        <taxon>Streptophyta</taxon>
        <taxon>Embryophyta</taxon>
        <taxon>Tracheophyta</taxon>
        <taxon>Spermatophyta</taxon>
        <taxon>Magnoliopsida</taxon>
        <taxon>eudicotyledons</taxon>
        <taxon>Gunneridae</taxon>
        <taxon>Pentapetalae</taxon>
        <taxon>rosids</taxon>
        <taxon>fabids</taxon>
        <taxon>Malpighiales</taxon>
        <taxon>Rhizophoraceae</taxon>
        <taxon>Rhizophora</taxon>
    </lineage>
</organism>